<gene>
    <name evidence="2" type="ORF">RUM43_012753</name>
</gene>
<feature type="compositionally biased region" description="Basic and acidic residues" evidence="1">
    <location>
        <begin position="50"/>
        <end position="85"/>
    </location>
</feature>
<dbReference type="Proteomes" id="UP001372834">
    <property type="component" value="Unassembled WGS sequence"/>
</dbReference>
<reference evidence="2 3" key="1">
    <citation type="submission" date="2023-10" db="EMBL/GenBank/DDBJ databases">
        <title>Genomes of two closely related lineages of the louse Polyplax serrata with different host specificities.</title>
        <authorList>
            <person name="Martinu J."/>
            <person name="Tarabai H."/>
            <person name="Stefka J."/>
            <person name="Hypsa V."/>
        </authorList>
    </citation>
    <scope>NUCLEOTIDE SEQUENCE [LARGE SCALE GENOMIC DNA]</scope>
    <source>
        <strain evidence="2">HR10_N</strain>
    </source>
</reference>
<evidence type="ECO:0000313" key="3">
    <source>
        <dbReference type="Proteomes" id="UP001372834"/>
    </source>
</evidence>
<proteinExistence type="predicted"/>
<accession>A0AAN8Q343</accession>
<evidence type="ECO:0000256" key="1">
    <source>
        <dbReference type="SAM" id="MobiDB-lite"/>
    </source>
</evidence>
<sequence length="85" mass="9802">MSNQGFLVESSLEKSTDGNFLIKAVAKAKKGRNEGWSEEELLQKKRIKKERKEEKEKGREDKRKSCQEKKIFQSGQDRARESEGG</sequence>
<organism evidence="2 3">
    <name type="scientific">Polyplax serrata</name>
    <name type="common">Common mouse louse</name>
    <dbReference type="NCBI Taxonomy" id="468196"/>
    <lineage>
        <taxon>Eukaryota</taxon>
        <taxon>Metazoa</taxon>
        <taxon>Ecdysozoa</taxon>
        <taxon>Arthropoda</taxon>
        <taxon>Hexapoda</taxon>
        <taxon>Insecta</taxon>
        <taxon>Pterygota</taxon>
        <taxon>Neoptera</taxon>
        <taxon>Paraneoptera</taxon>
        <taxon>Psocodea</taxon>
        <taxon>Troctomorpha</taxon>
        <taxon>Phthiraptera</taxon>
        <taxon>Anoplura</taxon>
        <taxon>Polyplacidae</taxon>
        <taxon>Polyplax</taxon>
    </lineage>
</organism>
<comment type="caution">
    <text evidence="2">The sequence shown here is derived from an EMBL/GenBank/DDBJ whole genome shotgun (WGS) entry which is preliminary data.</text>
</comment>
<dbReference type="AlphaFoldDB" id="A0AAN8Q343"/>
<protein>
    <submittedName>
        <fullName evidence="2">Uncharacterized protein</fullName>
    </submittedName>
</protein>
<name>A0AAN8Q343_POLSC</name>
<evidence type="ECO:0000313" key="2">
    <source>
        <dbReference type="EMBL" id="KAK6633010.1"/>
    </source>
</evidence>
<dbReference type="EMBL" id="JAWJWE010000006">
    <property type="protein sequence ID" value="KAK6633010.1"/>
    <property type="molecule type" value="Genomic_DNA"/>
</dbReference>
<feature type="region of interest" description="Disordered" evidence="1">
    <location>
        <begin position="49"/>
        <end position="85"/>
    </location>
</feature>